<dbReference type="EMBL" id="JARAKH010000009">
    <property type="protein sequence ID" value="KAK8401031.1"/>
    <property type="molecule type" value="Genomic_DNA"/>
</dbReference>
<accession>A0AAW0UPV7</accession>
<dbReference type="AlphaFoldDB" id="A0AAW0UPV7"/>
<feature type="compositionally biased region" description="Basic and acidic residues" evidence="1">
    <location>
        <begin position="50"/>
        <end position="77"/>
    </location>
</feature>
<evidence type="ECO:0000313" key="3">
    <source>
        <dbReference type="Proteomes" id="UP001487740"/>
    </source>
</evidence>
<organism evidence="2 3">
    <name type="scientific">Scylla paramamosain</name>
    <name type="common">Mud crab</name>
    <dbReference type="NCBI Taxonomy" id="85552"/>
    <lineage>
        <taxon>Eukaryota</taxon>
        <taxon>Metazoa</taxon>
        <taxon>Ecdysozoa</taxon>
        <taxon>Arthropoda</taxon>
        <taxon>Crustacea</taxon>
        <taxon>Multicrustacea</taxon>
        <taxon>Malacostraca</taxon>
        <taxon>Eumalacostraca</taxon>
        <taxon>Eucarida</taxon>
        <taxon>Decapoda</taxon>
        <taxon>Pleocyemata</taxon>
        <taxon>Brachyura</taxon>
        <taxon>Eubrachyura</taxon>
        <taxon>Portunoidea</taxon>
        <taxon>Portunidae</taxon>
        <taxon>Portuninae</taxon>
        <taxon>Scylla</taxon>
    </lineage>
</organism>
<comment type="caution">
    <text evidence="2">The sequence shown here is derived from an EMBL/GenBank/DDBJ whole genome shotgun (WGS) entry which is preliminary data.</text>
</comment>
<dbReference type="Proteomes" id="UP001487740">
    <property type="component" value="Unassembled WGS sequence"/>
</dbReference>
<feature type="region of interest" description="Disordered" evidence="1">
    <location>
        <begin position="90"/>
        <end position="119"/>
    </location>
</feature>
<evidence type="ECO:0000313" key="2">
    <source>
        <dbReference type="EMBL" id="KAK8401031.1"/>
    </source>
</evidence>
<protein>
    <submittedName>
        <fullName evidence="2">Uncharacterized protein</fullName>
    </submittedName>
</protein>
<sequence>MKEQMFCDDLDELFDVAHKDALIMMKNEEERDFLLSQHGDHSQSSMAGVDMDHSKSLEKKKKRNEEHERKKKSEAEKRATFKAISSLTLDASSSSSGSSTDESFRIHNPPKRMKSDALSASPSITKNVFLKPEVTAALDRTGVSHRKAMHQLGAQAKSTGIDLEQITLSLSTIYRYRKNCKEAATGIKVDITTSLPHEFFHLSFYIASSGREKAERIAILALGGDGVEFLLGVPKIRSSSGTDQANACLSAINDWGLSQQIKALVFDTTASNTEVFHQVEFPFVPPVLSIMRDGWGKVYIVSKSLPRILQTKILFQDQFSLTECELKALRDVSLFTTLCYVPF</sequence>
<keyword evidence="3" id="KW-1185">Reference proteome</keyword>
<proteinExistence type="predicted"/>
<reference evidence="2 3" key="1">
    <citation type="submission" date="2023-03" db="EMBL/GenBank/DDBJ databases">
        <title>High-quality genome of Scylla paramamosain provides insights in environmental adaptation.</title>
        <authorList>
            <person name="Zhang L."/>
        </authorList>
    </citation>
    <scope>NUCLEOTIDE SEQUENCE [LARGE SCALE GENOMIC DNA]</scope>
    <source>
        <strain evidence="2">LZ_2023a</strain>
        <tissue evidence="2">Muscle</tissue>
    </source>
</reference>
<evidence type="ECO:0000256" key="1">
    <source>
        <dbReference type="SAM" id="MobiDB-lite"/>
    </source>
</evidence>
<name>A0AAW0UPV7_SCYPA</name>
<gene>
    <name evidence="2" type="ORF">O3P69_002660</name>
</gene>
<feature type="compositionally biased region" description="Low complexity" evidence="1">
    <location>
        <begin position="90"/>
        <end position="101"/>
    </location>
</feature>
<feature type="region of interest" description="Disordered" evidence="1">
    <location>
        <begin position="33"/>
        <end position="77"/>
    </location>
</feature>